<gene>
    <name evidence="7" type="ORF">FM069_02380</name>
</gene>
<keyword evidence="1" id="KW-0678">Repressor</keyword>
<keyword evidence="4" id="KW-0804">Transcription</keyword>
<evidence type="ECO:0000256" key="2">
    <source>
        <dbReference type="ARBA" id="ARBA00023015"/>
    </source>
</evidence>
<feature type="domain" description="HTH merR-type" evidence="6">
    <location>
        <begin position="1"/>
        <end position="68"/>
    </location>
</feature>
<sequence length="119" mass="13704">MRIGELASRAAVSRDSLRFYERLGLIRARRSANGYRDYPEESLQALLYIKTAQHLGFALAEIGEQLETLWSAPDRDQAVQELLTDKLQRIEQRMEELAALRDELHQRLASGCPLQPRPR</sequence>
<dbReference type="GO" id="GO:0003677">
    <property type="term" value="F:DNA binding"/>
    <property type="evidence" value="ECO:0007669"/>
    <property type="project" value="UniProtKB-KW"/>
</dbReference>
<comment type="caution">
    <text evidence="7">The sequence shown here is derived from an EMBL/GenBank/DDBJ whole genome shotgun (WGS) entry which is preliminary data.</text>
</comment>
<evidence type="ECO:0000256" key="1">
    <source>
        <dbReference type="ARBA" id="ARBA00022491"/>
    </source>
</evidence>
<keyword evidence="8" id="KW-1185">Reference proteome</keyword>
<evidence type="ECO:0000256" key="3">
    <source>
        <dbReference type="ARBA" id="ARBA00023125"/>
    </source>
</evidence>
<feature type="coiled-coil region" evidence="5">
    <location>
        <begin position="80"/>
        <end position="107"/>
    </location>
</feature>
<dbReference type="PROSITE" id="PS50937">
    <property type="entry name" value="HTH_MERR_2"/>
    <property type="match status" value="1"/>
</dbReference>
<dbReference type="Proteomes" id="UP000315235">
    <property type="component" value="Unassembled WGS sequence"/>
</dbReference>
<dbReference type="EMBL" id="VJOY01000002">
    <property type="protein sequence ID" value="TRX76054.1"/>
    <property type="molecule type" value="Genomic_DNA"/>
</dbReference>
<dbReference type="InterPro" id="IPR000551">
    <property type="entry name" value="MerR-type_HTH_dom"/>
</dbReference>
<evidence type="ECO:0000313" key="8">
    <source>
        <dbReference type="Proteomes" id="UP000315235"/>
    </source>
</evidence>
<dbReference type="PRINTS" id="PR00040">
    <property type="entry name" value="HTHMERR"/>
</dbReference>
<name>A0A553H2T1_9PSED</name>
<dbReference type="PANTHER" id="PTHR30204:SF69">
    <property type="entry name" value="MERR-FAMILY TRANSCRIPTIONAL REGULATOR"/>
    <property type="match status" value="1"/>
</dbReference>
<evidence type="ECO:0000256" key="5">
    <source>
        <dbReference type="SAM" id="Coils"/>
    </source>
</evidence>
<reference evidence="7 8" key="1">
    <citation type="submission" date="2019-07" db="EMBL/GenBank/DDBJ databases">
        <title>Pseudomonas mangiferae sp. nov., isolated from bark of mango tree in Thailand.</title>
        <authorList>
            <person name="Srisuk N."/>
            <person name="Anurat P."/>
        </authorList>
    </citation>
    <scope>NUCLEOTIDE SEQUENCE [LARGE SCALE GENOMIC DNA]</scope>
    <source>
        <strain evidence="7 8">DMKU_BBB3-04</strain>
    </source>
</reference>
<dbReference type="InterPro" id="IPR009061">
    <property type="entry name" value="DNA-bd_dom_put_sf"/>
</dbReference>
<dbReference type="AlphaFoldDB" id="A0A553H2T1"/>
<evidence type="ECO:0000259" key="6">
    <source>
        <dbReference type="PROSITE" id="PS50937"/>
    </source>
</evidence>
<evidence type="ECO:0000256" key="4">
    <source>
        <dbReference type="ARBA" id="ARBA00023163"/>
    </source>
</evidence>
<dbReference type="SMART" id="SM00422">
    <property type="entry name" value="HTH_MERR"/>
    <property type="match status" value="1"/>
</dbReference>
<keyword evidence="5" id="KW-0175">Coiled coil</keyword>
<proteinExistence type="predicted"/>
<keyword evidence="3" id="KW-0238">DNA-binding</keyword>
<accession>A0A553H2T1</accession>
<dbReference type="PANTHER" id="PTHR30204">
    <property type="entry name" value="REDOX-CYCLING DRUG-SENSING TRANSCRIPTIONAL ACTIVATOR SOXR"/>
    <property type="match status" value="1"/>
</dbReference>
<dbReference type="Gene3D" id="1.10.1660.10">
    <property type="match status" value="1"/>
</dbReference>
<dbReference type="InterPro" id="IPR047057">
    <property type="entry name" value="MerR_fam"/>
</dbReference>
<organism evidence="7 8">
    <name type="scientific">Pseudomonas mangiferae</name>
    <dbReference type="NCBI Taxonomy" id="2593654"/>
    <lineage>
        <taxon>Bacteria</taxon>
        <taxon>Pseudomonadati</taxon>
        <taxon>Pseudomonadota</taxon>
        <taxon>Gammaproteobacteria</taxon>
        <taxon>Pseudomonadales</taxon>
        <taxon>Pseudomonadaceae</taxon>
        <taxon>Pseudomonas</taxon>
    </lineage>
</organism>
<dbReference type="SUPFAM" id="SSF46955">
    <property type="entry name" value="Putative DNA-binding domain"/>
    <property type="match status" value="1"/>
</dbReference>
<keyword evidence="2" id="KW-0805">Transcription regulation</keyword>
<dbReference type="OrthoDB" id="9808480at2"/>
<dbReference type="Pfam" id="PF13411">
    <property type="entry name" value="MerR_1"/>
    <property type="match status" value="1"/>
</dbReference>
<evidence type="ECO:0000313" key="7">
    <source>
        <dbReference type="EMBL" id="TRX76054.1"/>
    </source>
</evidence>
<dbReference type="RefSeq" id="WP_143486682.1">
    <property type="nucleotide sequence ID" value="NZ_VJOY01000002.1"/>
</dbReference>
<dbReference type="GO" id="GO:0003700">
    <property type="term" value="F:DNA-binding transcription factor activity"/>
    <property type="evidence" value="ECO:0007669"/>
    <property type="project" value="InterPro"/>
</dbReference>
<protein>
    <submittedName>
        <fullName evidence="7">MerR family transcriptional regulator</fullName>
    </submittedName>
</protein>